<evidence type="ECO:0000313" key="1">
    <source>
        <dbReference type="EMBL" id="KAK3428222.1"/>
    </source>
</evidence>
<organism evidence="1 2">
    <name type="scientific">Eucalyptus grandis</name>
    <name type="common">Flooded gum</name>
    <dbReference type="NCBI Taxonomy" id="71139"/>
    <lineage>
        <taxon>Eukaryota</taxon>
        <taxon>Viridiplantae</taxon>
        <taxon>Streptophyta</taxon>
        <taxon>Embryophyta</taxon>
        <taxon>Tracheophyta</taxon>
        <taxon>Spermatophyta</taxon>
        <taxon>Magnoliopsida</taxon>
        <taxon>eudicotyledons</taxon>
        <taxon>Gunneridae</taxon>
        <taxon>Pentapetalae</taxon>
        <taxon>rosids</taxon>
        <taxon>malvids</taxon>
        <taxon>Myrtales</taxon>
        <taxon>Myrtaceae</taxon>
        <taxon>Myrtoideae</taxon>
        <taxon>Eucalypteae</taxon>
        <taxon>Eucalyptus</taxon>
    </lineage>
</organism>
<evidence type="ECO:0000313" key="2">
    <source>
        <dbReference type="Proteomes" id="UP000030711"/>
    </source>
</evidence>
<comment type="caution">
    <text evidence="1">The sequence shown here is derived from an EMBL/GenBank/DDBJ whole genome shotgun (WGS) entry which is preliminary data.</text>
</comment>
<keyword evidence="2" id="KW-1185">Reference proteome</keyword>
<proteinExistence type="predicted"/>
<protein>
    <submittedName>
        <fullName evidence="1">Uncharacterized protein</fullName>
    </submittedName>
</protein>
<name>A0ACC3KQC1_EUCGR</name>
<gene>
    <name evidence="1" type="ORF">EUGRSUZ_E00977</name>
</gene>
<sequence length="279" mass="31061">MLMMETIKALINKLLGCISSINVTSNYVGRWDFQLVSPKKPEICRETWLKIIIPYCKLTDEICELVGLFHLSLPPNDQELSYSNMQILNISFENHEITVKLFVARDCYNSSGESLYNNDPSLILPDFPISSAKNKFIVVGCDTYATFSGSTYVTGCLSSCGNILDVINGSCSGIGCCETSIPRDTYRYNISVETASLASPRTICTSRYNNHVDWLIPDQTCDDAKKNTTTYMCQENSNCTDAENGNGYQCRCLEGFQGNPYLQNGCQGTFSGLFIRPSE</sequence>
<dbReference type="EMBL" id="CM064440">
    <property type="protein sequence ID" value="KAK3428222.1"/>
    <property type="molecule type" value="Genomic_DNA"/>
</dbReference>
<reference evidence="1 2" key="1">
    <citation type="journal article" date="2014" name="Nature">
        <title>The genome of Eucalyptus grandis.</title>
        <authorList>
            <person name="Myburg A.A."/>
            <person name="Grattapaglia D."/>
            <person name="Tuskan G.A."/>
            <person name="Hellsten U."/>
            <person name="Hayes R.D."/>
            <person name="Grimwood J."/>
            <person name="Jenkins J."/>
            <person name="Lindquist E."/>
            <person name="Tice H."/>
            <person name="Bauer D."/>
            <person name="Goodstein D.M."/>
            <person name="Dubchak I."/>
            <person name="Poliakov A."/>
            <person name="Mizrachi E."/>
            <person name="Kullan A.R."/>
            <person name="Hussey S.G."/>
            <person name="Pinard D."/>
            <person name="van der Merwe K."/>
            <person name="Singh P."/>
            <person name="van Jaarsveld I."/>
            <person name="Silva-Junior O.B."/>
            <person name="Togawa R.C."/>
            <person name="Pappas M.R."/>
            <person name="Faria D.A."/>
            <person name="Sansaloni C.P."/>
            <person name="Petroli C.D."/>
            <person name="Yang X."/>
            <person name="Ranjan P."/>
            <person name="Tschaplinski T.J."/>
            <person name="Ye C.Y."/>
            <person name="Li T."/>
            <person name="Sterck L."/>
            <person name="Vanneste K."/>
            <person name="Murat F."/>
            <person name="Soler M."/>
            <person name="Clemente H.S."/>
            <person name="Saidi N."/>
            <person name="Cassan-Wang H."/>
            <person name="Dunand C."/>
            <person name="Hefer C.A."/>
            <person name="Bornberg-Bauer E."/>
            <person name="Kersting A.R."/>
            <person name="Vining K."/>
            <person name="Amarasinghe V."/>
            <person name="Ranik M."/>
            <person name="Naithani S."/>
            <person name="Elser J."/>
            <person name="Boyd A.E."/>
            <person name="Liston A."/>
            <person name="Spatafora J.W."/>
            <person name="Dharmwardhana P."/>
            <person name="Raja R."/>
            <person name="Sullivan C."/>
            <person name="Romanel E."/>
            <person name="Alves-Ferreira M."/>
            <person name="Kulheim C."/>
            <person name="Foley W."/>
            <person name="Carocha V."/>
            <person name="Paiva J."/>
            <person name="Kudrna D."/>
            <person name="Brommonschenkel S.H."/>
            <person name="Pasquali G."/>
            <person name="Byrne M."/>
            <person name="Rigault P."/>
            <person name="Tibbits J."/>
            <person name="Spokevicius A."/>
            <person name="Jones R.C."/>
            <person name="Steane D.A."/>
            <person name="Vaillancourt R.E."/>
            <person name="Potts B.M."/>
            <person name="Joubert F."/>
            <person name="Barry K."/>
            <person name="Pappas G.J."/>
            <person name="Strauss S.H."/>
            <person name="Jaiswal P."/>
            <person name="Grima-Pettenati J."/>
            <person name="Salse J."/>
            <person name="Van de Peer Y."/>
            <person name="Rokhsar D.S."/>
            <person name="Schmutz J."/>
        </authorList>
    </citation>
    <scope>NUCLEOTIDE SEQUENCE [LARGE SCALE GENOMIC DNA]</scope>
    <source>
        <strain evidence="2">cv. BRASUZ1</strain>
        <tissue evidence="1">Leaf extractions</tissue>
    </source>
</reference>
<accession>A0ACC3KQC1</accession>
<dbReference type="Proteomes" id="UP000030711">
    <property type="component" value="Chromosome 6"/>
</dbReference>